<keyword evidence="2" id="KW-1185">Reference proteome</keyword>
<proteinExistence type="predicted"/>
<evidence type="ECO:0000313" key="2">
    <source>
        <dbReference type="Proteomes" id="UP000007015"/>
    </source>
</evidence>
<accession>A2X577</accession>
<dbReference type="HOGENOM" id="CLU_1423632_0_0_1"/>
<name>A2X577_ORYSI</name>
<evidence type="ECO:0000313" key="1">
    <source>
        <dbReference type="EMBL" id="EAY85987.1"/>
    </source>
</evidence>
<dbReference type="AlphaFoldDB" id="A2X577"/>
<dbReference type="OMA" id="FGAHRRC"/>
<sequence length="237" mass="24424">MAAAGPSPSAPSRPGAGVAMMAAGWRDCGDGAVVGLSAATAVGLSTAPVTGDGVAISGRPASRSGRGDRRWARLTPAPLGRRRVAGDGHLRCGFVGDDGIGSVVAPPASSALGGARSSTGCRVDLAGGNRPAVVFAGDRDGASISLPPVPPDPVLPFFSGCSFGAHRRCGARSPLLRCSSLLRLGCFQSMPGAPWFGRGDVWSWFPASYLAGRRPRRRFAIARFLRVRWSLVELQCD</sequence>
<dbReference type="Gramene" id="BGIOSGA006409-TA">
    <property type="protein sequence ID" value="BGIOSGA006409-PA"/>
    <property type="gene ID" value="BGIOSGA006409"/>
</dbReference>
<dbReference type="EMBL" id="CM000127">
    <property type="protein sequence ID" value="EAY85987.1"/>
    <property type="molecule type" value="Genomic_DNA"/>
</dbReference>
<protein>
    <submittedName>
        <fullName evidence="1">Uncharacterized protein</fullName>
    </submittedName>
</protein>
<organism evidence="1 2">
    <name type="scientific">Oryza sativa subsp. indica</name>
    <name type="common">Rice</name>
    <dbReference type="NCBI Taxonomy" id="39946"/>
    <lineage>
        <taxon>Eukaryota</taxon>
        <taxon>Viridiplantae</taxon>
        <taxon>Streptophyta</taxon>
        <taxon>Embryophyta</taxon>
        <taxon>Tracheophyta</taxon>
        <taxon>Spermatophyta</taxon>
        <taxon>Magnoliopsida</taxon>
        <taxon>Liliopsida</taxon>
        <taxon>Poales</taxon>
        <taxon>Poaceae</taxon>
        <taxon>BOP clade</taxon>
        <taxon>Oryzoideae</taxon>
        <taxon>Oryzeae</taxon>
        <taxon>Oryzinae</taxon>
        <taxon>Oryza</taxon>
        <taxon>Oryza sativa</taxon>
    </lineage>
</organism>
<gene>
    <name evidence="1" type="ORF">OsI_07350</name>
</gene>
<reference evidence="1 2" key="1">
    <citation type="journal article" date="2005" name="PLoS Biol.">
        <title>The genomes of Oryza sativa: a history of duplications.</title>
        <authorList>
            <person name="Yu J."/>
            <person name="Wang J."/>
            <person name="Lin W."/>
            <person name="Li S."/>
            <person name="Li H."/>
            <person name="Zhou J."/>
            <person name="Ni P."/>
            <person name="Dong W."/>
            <person name="Hu S."/>
            <person name="Zeng C."/>
            <person name="Zhang J."/>
            <person name="Zhang Y."/>
            <person name="Li R."/>
            <person name="Xu Z."/>
            <person name="Li S."/>
            <person name="Li X."/>
            <person name="Zheng H."/>
            <person name="Cong L."/>
            <person name="Lin L."/>
            <person name="Yin J."/>
            <person name="Geng J."/>
            <person name="Li G."/>
            <person name="Shi J."/>
            <person name="Liu J."/>
            <person name="Lv H."/>
            <person name="Li J."/>
            <person name="Wang J."/>
            <person name="Deng Y."/>
            <person name="Ran L."/>
            <person name="Shi X."/>
            <person name="Wang X."/>
            <person name="Wu Q."/>
            <person name="Li C."/>
            <person name="Ren X."/>
            <person name="Wang J."/>
            <person name="Wang X."/>
            <person name="Li D."/>
            <person name="Liu D."/>
            <person name="Zhang X."/>
            <person name="Ji Z."/>
            <person name="Zhao W."/>
            <person name="Sun Y."/>
            <person name="Zhang Z."/>
            <person name="Bao J."/>
            <person name="Han Y."/>
            <person name="Dong L."/>
            <person name="Ji J."/>
            <person name="Chen P."/>
            <person name="Wu S."/>
            <person name="Liu J."/>
            <person name="Xiao Y."/>
            <person name="Bu D."/>
            <person name="Tan J."/>
            <person name="Yang L."/>
            <person name="Ye C."/>
            <person name="Zhang J."/>
            <person name="Xu J."/>
            <person name="Zhou Y."/>
            <person name="Yu Y."/>
            <person name="Zhang B."/>
            <person name="Zhuang S."/>
            <person name="Wei H."/>
            <person name="Liu B."/>
            <person name="Lei M."/>
            <person name="Yu H."/>
            <person name="Li Y."/>
            <person name="Xu H."/>
            <person name="Wei S."/>
            <person name="He X."/>
            <person name="Fang L."/>
            <person name="Zhang Z."/>
            <person name="Zhang Y."/>
            <person name="Huang X."/>
            <person name="Su Z."/>
            <person name="Tong W."/>
            <person name="Li J."/>
            <person name="Tong Z."/>
            <person name="Li S."/>
            <person name="Ye J."/>
            <person name="Wang L."/>
            <person name="Fang L."/>
            <person name="Lei T."/>
            <person name="Chen C."/>
            <person name="Chen H."/>
            <person name="Xu Z."/>
            <person name="Li H."/>
            <person name="Huang H."/>
            <person name="Zhang F."/>
            <person name="Xu H."/>
            <person name="Li N."/>
            <person name="Zhao C."/>
            <person name="Li S."/>
            <person name="Dong L."/>
            <person name="Huang Y."/>
            <person name="Li L."/>
            <person name="Xi Y."/>
            <person name="Qi Q."/>
            <person name="Li W."/>
            <person name="Zhang B."/>
            <person name="Hu W."/>
            <person name="Zhang Y."/>
            <person name="Tian X."/>
            <person name="Jiao Y."/>
            <person name="Liang X."/>
            <person name="Jin J."/>
            <person name="Gao L."/>
            <person name="Zheng W."/>
            <person name="Hao B."/>
            <person name="Liu S."/>
            <person name="Wang W."/>
            <person name="Yuan L."/>
            <person name="Cao M."/>
            <person name="McDermott J."/>
            <person name="Samudrala R."/>
            <person name="Wang J."/>
            <person name="Wong G.K."/>
            <person name="Yang H."/>
        </authorList>
    </citation>
    <scope>NUCLEOTIDE SEQUENCE [LARGE SCALE GENOMIC DNA]</scope>
    <source>
        <strain evidence="2">cv. 93-11</strain>
    </source>
</reference>
<dbReference type="Proteomes" id="UP000007015">
    <property type="component" value="Chromosome 2"/>
</dbReference>